<dbReference type="Proteomes" id="UP000278351">
    <property type="component" value="Unassembled WGS sequence"/>
</dbReference>
<evidence type="ECO:0000256" key="2">
    <source>
        <dbReference type="ARBA" id="ARBA00006275"/>
    </source>
</evidence>
<dbReference type="RefSeq" id="WP_123844994.1">
    <property type="nucleotide sequence ID" value="NZ_RPDH01000001.1"/>
</dbReference>
<evidence type="ECO:0000259" key="7">
    <source>
        <dbReference type="Pfam" id="PF07980"/>
    </source>
</evidence>
<evidence type="ECO:0000313" key="10">
    <source>
        <dbReference type="Proteomes" id="UP000278351"/>
    </source>
</evidence>
<evidence type="ECO:0000313" key="9">
    <source>
        <dbReference type="EMBL" id="RPE12482.1"/>
    </source>
</evidence>
<dbReference type="InterPro" id="IPR012944">
    <property type="entry name" value="SusD_RagB_dom"/>
</dbReference>
<comment type="caution">
    <text evidence="9">The sequence shown here is derived from an EMBL/GenBank/DDBJ whole genome shotgun (WGS) entry which is preliminary data.</text>
</comment>
<name>A0A3N4PV40_9BACT</name>
<sequence>MIRFSMTMVRMLCITLLLTGCTKDFLTLQPRDTLTSDNFFKTENDAQAALIGVYNILERETGFANVRDAADIEWSISGDMEEEDGSANRVELQTLNFPASNTILRDVYETAYLGIGRANIVIARVPKMTIPENVRNVIVAQAKFLRGIFYYRLVNYWGGVPIVLEELDASSDLEIPRATAEEVWAQVDKDLLEATAYLPLEWDAKNKGRITRAAAWGFLAKAALWRSKWDVAIRFSDSILKMPQHHLLPVFRDVFREKNENNAEVIFSTQFRPDRSSQGNNLVKRTAPRGAPSQYVGDGSWSNFVPQKHWVNAYEKDANGKIKDKRYWQTIIGPGEQHQDNGFVMPVPVPAGYSSTGYIMTKYWEFPPKDNLPNAGINPPGLRYAEVLLNYAEALNESARTSEALQQVNRIRVRAGLDELPLTLDKNATLDAIFYERRMEFIWEPAGAFSDLNRRGRFLDFIKKNRKDIATLEIEKKPWLTANPILLPIPRAAWERNKKLTQNPHYTF</sequence>
<feature type="signal peptide" evidence="6">
    <location>
        <begin position="1"/>
        <end position="19"/>
    </location>
</feature>
<evidence type="ECO:0000259" key="8">
    <source>
        <dbReference type="Pfam" id="PF14322"/>
    </source>
</evidence>
<dbReference type="Gene3D" id="1.25.40.390">
    <property type="match status" value="1"/>
</dbReference>
<evidence type="ECO:0000256" key="4">
    <source>
        <dbReference type="ARBA" id="ARBA00023136"/>
    </source>
</evidence>
<keyword evidence="4" id="KW-0472">Membrane</keyword>
<organism evidence="9 10">
    <name type="scientific">Chitinophaga lutea</name>
    <dbReference type="NCBI Taxonomy" id="2488634"/>
    <lineage>
        <taxon>Bacteria</taxon>
        <taxon>Pseudomonadati</taxon>
        <taxon>Bacteroidota</taxon>
        <taxon>Chitinophagia</taxon>
        <taxon>Chitinophagales</taxon>
        <taxon>Chitinophagaceae</taxon>
        <taxon>Chitinophaga</taxon>
    </lineage>
</organism>
<evidence type="ECO:0000256" key="3">
    <source>
        <dbReference type="ARBA" id="ARBA00022729"/>
    </source>
</evidence>
<dbReference type="Pfam" id="PF07980">
    <property type="entry name" value="SusD_RagB"/>
    <property type="match status" value="1"/>
</dbReference>
<evidence type="ECO:0000256" key="1">
    <source>
        <dbReference type="ARBA" id="ARBA00004442"/>
    </source>
</evidence>
<protein>
    <submittedName>
        <fullName evidence="9">RagB/SusD family nutrient uptake outer membrane protein</fullName>
    </submittedName>
</protein>
<accession>A0A3N4PV40</accession>
<dbReference type="InterPro" id="IPR033985">
    <property type="entry name" value="SusD-like_N"/>
</dbReference>
<comment type="subcellular location">
    <subcellularLocation>
        <location evidence="1">Cell outer membrane</location>
    </subcellularLocation>
</comment>
<comment type="similarity">
    <text evidence="2">Belongs to the SusD family.</text>
</comment>
<dbReference type="InterPro" id="IPR011990">
    <property type="entry name" value="TPR-like_helical_dom_sf"/>
</dbReference>
<feature type="domain" description="RagB/SusD" evidence="7">
    <location>
        <begin position="264"/>
        <end position="506"/>
    </location>
</feature>
<dbReference type="AlphaFoldDB" id="A0A3N4PV40"/>
<feature type="chain" id="PRO_5018084627" evidence="6">
    <location>
        <begin position="20"/>
        <end position="508"/>
    </location>
</feature>
<evidence type="ECO:0000256" key="6">
    <source>
        <dbReference type="SAM" id="SignalP"/>
    </source>
</evidence>
<dbReference type="GO" id="GO:0009279">
    <property type="term" value="C:cell outer membrane"/>
    <property type="evidence" value="ECO:0007669"/>
    <property type="project" value="UniProtKB-SubCell"/>
</dbReference>
<feature type="domain" description="SusD-like N-terminal" evidence="8">
    <location>
        <begin position="86"/>
        <end position="223"/>
    </location>
</feature>
<dbReference type="Pfam" id="PF14322">
    <property type="entry name" value="SusD-like_3"/>
    <property type="match status" value="1"/>
</dbReference>
<gene>
    <name evidence="9" type="ORF">EGT74_02715</name>
</gene>
<evidence type="ECO:0000256" key="5">
    <source>
        <dbReference type="ARBA" id="ARBA00023237"/>
    </source>
</evidence>
<dbReference type="EMBL" id="RPDH01000001">
    <property type="protein sequence ID" value="RPE12482.1"/>
    <property type="molecule type" value="Genomic_DNA"/>
</dbReference>
<proteinExistence type="inferred from homology"/>
<dbReference type="PROSITE" id="PS51257">
    <property type="entry name" value="PROKAR_LIPOPROTEIN"/>
    <property type="match status" value="1"/>
</dbReference>
<keyword evidence="5" id="KW-0998">Cell outer membrane</keyword>
<dbReference type="OrthoDB" id="993981at2"/>
<keyword evidence="3 6" id="KW-0732">Signal</keyword>
<dbReference type="SUPFAM" id="SSF48452">
    <property type="entry name" value="TPR-like"/>
    <property type="match status" value="1"/>
</dbReference>
<reference evidence="9 10" key="1">
    <citation type="submission" date="2018-11" db="EMBL/GenBank/DDBJ databases">
        <title>Chitinophaga lutea sp.nov., isolate from arsenic contaminated soil.</title>
        <authorList>
            <person name="Zong Y."/>
        </authorList>
    </citation>
    <scope>NUCLEOTIDE SEQUENCE [LARGE SCALE GENOMIC DNA]</scope>
    <source>
        <strain evidence="9 10">ZY74</strain>
    </source>
</reference>
<keyword evidence="10" id="KW-1185">Reference proteome</keyword>
<dbReference type="CDD" id="cd08977">
    <property type="entry name" value="SusD"/>
    <property type="match status" value="1"/>
</dbReference>